<accession>A0A8J8SG03</accession>
<dbReference type="AlphaFoldDB" id="A0A8J8SG03"/>
<dbReference type="InterPro" id="IPR035906">
    <property type="entry name" value="MetI-like_sf"/>
</dbReference>
<evidence type="ECO:0000256" key="4">
    <source>
        <dbReference type="ARBA" id="ARBA00022692"/>
    </source>
</evidence>
<feature type="domain" description="ABC transmembrane type-1" evidence="8">
    <location>
        <begin position="75"/>
        <end position="283"/>
    </location>
</feature>
<keyword evidence="4 7" id="KW-0812">Transmembrane</keyword>
<dbReference type="CDD" id="cd06261">
    <property type="entry name" value="TM_PBP2"/>
    <property type="match status" value="1"/>
</dbReference>
<dbReference type="RefSeq" id="WP_212697723.1">
    <property type="nucleotide sequence ID" value="NZ_CP058649.1"/>
</dbReference>
<keyword evidence="6 7" id="KW-0472">Membrane</keyword>
<dbReference type="EMBL" id="CP058649">
    <property type="protein sequence ID" value="QUI22240.1"/>
    <property type="molecule type" value="Genomic_DNA"/>
</dbReference>
<dbReference type="PROSITE" id="PS50928">
    <property type="entry name" value="ABC_TM1"/>
    <property type="match status" value="1"/>
</dbReference>
<protein>
    <submittedName>
        <fullName evidence="9">Carbohydrate ABC transporter permease</fullName>
    </submittedName>
</protein>
<proteinExistence type="inferred from homology"/>
<organism evidence="9 10">
    <name type="scientific">Vallitalea pronyensis</name>
    <dbReference type="NCBI Taxonomy" id="1348613"/>
    <lineage>
        <taxon>Bacteria</taxon>
        <taxon>Bacillati</taxon>
        <taxon>Bacillota</taxon>
        <taxon>Clostridia</taxon>
        <taxon>Lachnospirales</taxon>
        <taxon>Vallitaleaceae</taxon>
        <taxon>Vallitalea</taxon>
    </lineage>
</organism>
<evidence type="ECO:0000259" key="8">
    <source>
        <dbReference type="PROSITE" id="PS50928"/>
    </source>
</evidence>
<evidence type="ECO:0000256" key="5">
    <source>
        <dbReference type="ARBA" id="ARBA00022989"/>
    </source>
</evidence>
<dbReference type="Pfam" id="PF00528">
    <property type="entry name" value="BPD_transp_1"/>
    <property type="match status" value="1"/>
</dbReference>
<name>A0A8J8SG03_9FIRM</name>
<comment type="subcellular location">
    <subcellularLocation>
        <location evidence="1 7">Cell membrane</location>
        <topology evidence="1 7">Multi-pass membrane protein</topology>
    </subcellularLocation>
</comment>
<evidence type="ECO:0000313" key="9">
    <source>
        <dbReference type="EMBL" id="QUI22240.1"/>
    </source>
</evidence>
<keyword evidence="2 7" id="KW-0813">Transport</keyword>
<dbReference type="PANTHER" id="PTHR43744">
    <property type="entry name" value="ABC TRANSPORTER PERMEASE PROTEIN MG189-RELATED-RELATED"/>
    <property type="match status" value="1"/>
</dbReference>
<dbReference type="Gene3D" id="1.10.3720.10">
    <property type="entry name" value="MetI-like"/>
    <property type="match status" value="1"/>
</dbReference>
<evidence type="ECO:0000256" key="7">
    <source>
        <dbReference type="RuleBase" id="RU363032"/>
    </source>
</evidence>
<dbReference type="PANTHER" id="PTHR43744:SF9">
    <property type="entry name" value="POLYGALACTURONAN_RHAMNOGALACTURONAN TRANSPORT SYSTEM PERMEASE PROTEIN YTCP"/>
    <property type="match status" value="1"/>
</dbReference>
<evidence type="ECO:0000256" key="2">
    <source>
        <dbReference type="ARBA" id="ARBA00022448"/>
    </source>
</evidence>
<dbReference type="Proteomes" id="UP000683246">
    <property type="component" value="Chromosome"/>
</dbReference>
<sequence length="294" mass="33301">MNSIAKQSDKTIDIIIYILLGIVVLSVAYPLYFIVIASFSDPTLVNSGKVILLPKKISFEGYTLLINHKDLWTGYRNTIFYTITGTSIGVIMTMMIGYALSIKKFMGGKFLMMFLLITLYFHGGLIPTYLLVQKLGLYNTPTIMILFGSVSVFNIILARTFIRSTLSQELYEAAVIDGCTHIQYFIRVVLPLSKAIIAVLSLYYGVSYWNEYFKGLIYLTDKELYPLQLFLRSILIENAIDTELLDVEEALHQQRLVEIIKYGLIIVSSIPVLVIYPFLQKYFVKGVMIGSVKG</sequence>
<keyword evidence="5 7" id="KW-1133">Transmembrane helix</keyword>
<feature type="transmembrane region" description="Helical" evidence="7">
    <location>
        <begin position="259"/>
        <end position="279"/>
    </location>
</feature>
<feature type="transmembrane region" description="Helical" evidence="7">
    <location>
        <begin position="143"/>
        <end position="162"/>
    </location>
</feature>
<feature type="transmembrane region" description="Helical" evidence="7">
    <location>
        <begin position="110"/>
        <end position="131"/>
    </location>
</feature>
<evidence type="ECO:0000256" key="1">
    <source>
        <dbReference type="ARBA" id="ARBA00004651"/>
    </source>
</evidence>
<dbReference type="GO" id="GO:0055085">
    <property type="term" value="P:transmembrane transport"/>
    <property type="evidence" value="ECO:0007669"/>
    <property type="project" value="InterPro"/>
</dbReference>
<dbReference type="InterPro" id="IPR000515">
    <property type="entry name" value="MetI-like"/>
</dbReference>
<evidence type="ECO:0000256" key="3">
    <source>
        <dbReference type="ARBA" id="ARBA00022475"/>
    </source>
</evidence>
<keyword evidence="10" id="KW-1185">Reference proteome</keyword>
<feature type="transmembrane region" description="Helical" evidence="7">
    <location>
        <begin position="12"/>
        <end position="39"/>
    </location>
</feature>
<evidence type="ECO:0000313" key="10">
    <source>
        <dbReference type="Proteomes" id="UP000683246"/>
    </source>
</evidence>
<feature type="transmembrane region" description="Helical" evidence="7">
    <location>
        <begin position="79"/>
        <end position="98"/>
    </location>
</feature>
<dbReference type="KEGG" id="vpy:HZI73_07995"/>
<evidence type="ECO:0000256" key="6">
    <source>
        <dbReference type="ARBA" id="ARBA00023136"/>
    </source>
</evidence>
<keyword evidence="3" id="KW-1003">Cell membrane</keyword>
<gene>
    <name evidence="9" type="ORF">HZI73_07995</name>
</gene>
<dbReference type="GO" id="GO:0005886">
    <property type="term" value="C:plasma membrane"/>
    <property type="evidence" value="ECO:0007669"/>
    <property type="project" value="UniProtKB-SubCell"/>
</dbReference>
<reference evidence="9" key="1">
    <citation type="submission" date="2020-07" db="EMBL/GenBank/DDBJ databases">
        <title>Vallitalea pronyensis genome.</title>
        <authorList>
            <person name="Postec A."/>
        </authorList>
    </citation>
    <scope>NUCLEOTIDE SEQUENCE</scope>
    <source>
        <strain evidence="9">FatNI3</strain>
    </source>
</reference>
<feature type="transmembrane region" description="Helical" evidence="7">
    <location>
        <begin position="184"/>
        <end position="206"/>
    </location>
</feature>
<comment type="similarity">
    <text evidence="7">Belongs to the binding-protein-dependent transport system permease family.</text>
</comment>
<dbReference type="SUPFAM" id="SSF161098">
    <property type="entry name" value="MetI-like"/>
    <property type="match status" value="1"/>
</dbReference>